<protein>
    <recommendedName>
        <fullName evidence="14">Leucine-rich repeat-containing N-terminal plant-type domain-containing protein</fullName>
    </recommendedName>
</protein>
<keyword evidence="6 13" id="KW-0732">Signal</keyword>
<dbReference type="KEGG" id="qlo:115984256"/>
<evidence type="ECO:0000256" key="9">
    <source>
        <dbReference type="ARBA" id="ARBA00023136"/>
    </source>
</evidence>
<keyword evidence="9 12" id="KW-0472">Membrane</keyword>
<evidence type="ECO:0000313" key="15">
    <source>
        <dbReference type="EnsemblPlants" id="QL04p004370:mrna"/>
    </source>
</evidence>
<dbReference type="PRINTS" id="PR00019">
    <property type="entry name" value="LEURICHRPT"/>
</dbReference>
<gene>
    <name evidence="15" type="primary">LOC115984256</name>
</gene>
<sequence length="1043" mass="118425">MELLGHYWWWPVVLVLVHFGMNGCFGCWEQERIALLQYKASTVNYNDEYSFTHWDSTDKESDCCEWERVKCDITTGRVIQLTLNHTMFDSSRESGGGWYFNASLFLPFEDLQYLDLSENLIRGWVPNEGFERFSALSKLEVLQLDYNYFNNSILSSLSGITSLKELYLGLNNFNESIQGFERFSLLSKLEVLHLEFSSFNNSILQSLSGITSLKELDLSFNLLNGSVHIKEFKAFSNLEDLYLRGNWINAFVTTRDSNILTKLQLLDLSNTDFSARVLESLTAFPSLKTLDLSDNNFEGSFTTKGLCELRNLRKISLSRSHLEGILPSCTANWTSLHFLDLSGNHFSGNVQSLSDMRSLEFLSLSNNEFLNPITFSSFFNLSNLKVLLSDNNKIAFETNSHTRVPTFQLRLFSLSKCSFNGLNTTLPTFLHYQYDLREVDLSHNNLKGKLPTWLLENNTRLEVLILKNNSFTVSFLVQYEHYLLPNIKEIDISSNNLQGPIPTNFGLIFPNLEYLDLSNNAFEGSIPSSFGNLVSLWGLDLSNNNLSGTMPMHFTMGCYSLNFLKLSYNNFSGQIFPSNFNLTNMEYLYLDNNHFSGKIPNSISLMINGATIDFSNNNLLGMLPMWMGNMSFLTTVVMANNQLEGPIPMELCKLIHLEFFDLSGNNLFGFVPSCFNSSTIKFFHLNKNLFSGPIPNAFQNNSNLVTLNLRDNYLNGSIPNWIGSVSSLSILLLRANHLEGRIPIQLCLLQNLNLLDLSYNKLFGPIPHCLSNFTFEASDHGFDLGGPSDFVFSGQPVTSLTDRYAYQGQQIEVLPRVDSKQEVEFATKRRTYSYKGDILNYMSGVDLSCNRLAGEIPPELGRTSNKLRAMNLSHNNLTGPIPTTFSNLKLMESLDLSYNNLNGTIPPQFTEMTSLEVFSVAYNNLSGTTPDIKNQFITFDESSYEGNPLLCGPPLHNDCTKIGPPFTTPVEYKEEEGGSFMDMSVFYISFVVAYMTILLGIVAVLYINPYWRRAWFNLIEVCIDTCYCFVVVHYRKLFKFRLA</sequence>
<dbReference type="InterPro" id="IPR001611">
    <property type="entry name" value="Leu-rich_rpt"/>
</dbReference>
<evidence type="ECO:0000256" key="6">
    <source>
        <dbReference type="ARBA" id="ARBA00022729"/>
    </source>
</evidence>
<dbReference type="GO" id="GO:0005886">
    <property type="term" value="C:plasma membrane"/>
    <property type="evidence" value="ECO:0007669"/>
    <property type="project" value="UniProtKB-SubCell"/>
</dbReference>
<feature type="signal peptide" evidence="13">
    <location>
        <begin position="1"/>
        <end position="26"/>
    </location>
</feature>
<evidence type="ECO:0000256" key="2">
    <source>
        <dbReference type="ARBA" id="ARBA00009592"/>
    </source>
</evidence>
<feature type="transmembrane region" description="Helical" evidence="12">
    <location>
        <begin position="1014"/>
        <end position="1034"/>
    </location>
</feature>
<keyword evidence="11" id="KW-0325">Glycoprotein</keyword>
<dbReference type="InterPro" id="IPR051502">
    <property type="entry name" value="RLP_Defense_Trigger"/>
</dbReference>
<feature type="domain" description="Leucine-rich repeat-containing N-terminal plant-type" evidence="14">
    <location>
        <begin position="30"/>
        <end position="72"/>
    </location>
</feature>
<dbReference type="Proteomes" id="UP000594261">
    <property type="component" value="Chromosome 4"/>
</dbReference>
<feature type="transmembrane region" description="Helical" evidence="12">
    <location>
        <begin position="985"/>
        <end position="1008"/>
    </location>
</feature>
<evidence type="ECO:0000256" key="4">
    <source>
        <dbReference type="ARBA" id="ARBA00022614"/>
    </source>
</evidence>
<dbReference type="InterPro" id="IPR003591">
    <property type="entry name" value="Leu-rich_rpt_typical-subtyp"/>
</dbReference>
<dbReference type="PANTHER" id="PTHR48062">
    <property type="entry name" value="RECEPTOR-LIKE PROTEIN 14"/>
    <property type="match status" value="1"/>
</dbReference>
<keyword evidence="4" id="KW-0433">Leucine-rich repeat</keyword>
<dbReference type="OrthoDB" id="4691307at2759"/>
<evidence type="ECO:0000256" key="10">
    <source>
        <dbReference type="ARBA" id="ARBA00023170"/>
    </source>
</evidence>
<keyword evidence="8 12" id="KW-1133">Transmembrane helix</keyword>
<evidence type="ECO:0000256" key="11">
    <source>
        <dbReference type="ARBA" id="ARBA00023180"/>
    </source>
</evidence>
<evidence type="ECO:0000313" key="16">
    <source>
        <dbReference type="Proteomes" id="UP000594261"/>
    </source>
</evidence>
<name>A0A7N2LC45_QUELO</name>
<dbReference type="FunCoup" id="A0A7N2LC45">
    <property type="interactions" value="1543"/>
</dbReference>
<dbReference type="InterPro" id="IPR013210">
    <property type="entry name" value="LRR_N_plant-typ"/>
</dbReference>
<accession>A0A7N2LC45</accession>
<organism evidence="15 16">
    <name type="scientific">Quercus lobata</name>
    <name type="common">Valley oak</name>
    <dbReference type="NCBI Taxonomy" id="97700"/>
    <lineage>
        <taxon>Eukaryota</taxon>
        <taxon>Viridiplantae</taxon>
        <taxon>Streptophyta</taxon>
        <taxon>Embryophyta</taxon>
        <taxon>Tracheophyta</taxon>
        <taxon>Spermatophyta</taxon>
        <taxon>Magnoliopsida</taxon>
        <taxon>eudicotyledons</taxon>
        <taxon>Gunneridae</taxon>
        <taxon>Pentapetalae</taxon>
        <taxon>rosids</taxon>
        <taxon>fabids</taxon>
        <taxon>Fagales</taxon>
        <taxon>Fagaceae</taxon>
        <taxon>Quercus</taxon>
    </lineage>
</organism>
<comment type="subcellular location">
    <subcellularLocation>
        <location evidence="1">Cell membrane</location>
        <topology evidence="1">Single-pass type I membrane protein</topology>
    </subcellularLocation>
</comment>
<evidence type="ECO:0000256" key="13">
    <source>
        <dbReference type="SAM" id="SignalP"/>
    </source>
</evidence>
<dbReference type="Pfam" id="PF13855">
    <property type="entry name" value="LRR_8"/>
    <property type="match status" value="3"/>
</dbReference>
<keyword evidence="7" id="KW-0677">Repeat</keyword>
<evidence type="ECO:0000256" key="1">
    <source>
        <dbReference type="ARBA" id="ARBA00004251"/>
    </source>
</evidence>
<dbReference type="SMART" id="SM00369">
    <property type="entry name" value="LRR_TYP"/>
    <property type="match status" value="10"/>
</dbReference>
<dbReference type="OMA" id="CRYSTMA"/>
<keyword evidence="10" id="KW-0675">Receptor</keyword>
<dbReference type="SUPFAM" id="SSF52058">
    <property type="entry name" value="L domain-like"/>
    <property type="match status" value="2"/>
</dbReference>
<dbReference type="FunFam" id="3.80.10.10:FF:000041">
    <property type="entry name" value="LRR receptor-like serine/threonine-protein kinase ERECTA"/>
    <property type="match status" value="2"/>
</dbReference>
<dbReference type="AlphaFoldDB" id="A0A7N2LC45"/>
<keyword evidence="5 12" id="KW-0812">Transmembrane</keyword>
<evidence type="ECO:0000256" key="8">
    <source>
        <dbReference type="ARBA" id="ARBA00022989"/>
    </source>
</evidence>
<dbReference type="FunFam" id="3.80.10.10:FF:000111">
    <property type="entry name" value="LRR receptor-like serine/threonine-protein kinase ERECTA"/>
    <property type="match status" value="1"/>
</dbReference>
<dbReference type="Pfam" id="PF08263">
    <property type="entry name" value="LRRNT_2"/>
    <property type="match status" value="1"/>
</dbReference>
<keyword evidence="16" id="KW-1185">Reference proteome</keyword>
<dbReference type="InParanoid" id="A0A7N2LC45"/>
<dbReference type="PANTHER" id="PTHR48062:SF21">
    <property type="entry name" value="RECEPTOR-LIKE PROTEIN 12"/>
    <property type="match status" value="1"/>
</dbReference>
<reference evidence="15" key="2">
    <citation type="submission" date="2021-01" db="UniProtKB">
        <authorList>
            <consortium name="EnsemblPlants"/>
        </authorList>
    </citation>
    <scope>IDENTIFICATION</scope>
</reference>
<keyword evidence="3" id="KW-1003">Cell membrane</keyword>
<dbReference type="Gene3D" id="3.80.10.10">
    <property type="entry name" value="Ribonuclease Inhibitor"/>
    <property type="match status" value="6"/>
</dbReference>
<evidence type="ECO:0000256" key="7">
    <source>
        <dbReference type="ARBA" id="ARBA00022737"/>
    </source>
</evidence>
<dbReference type="Pfam" id="PF00560">
    <property type="entry name" value="LRR_1"/>
    <property type="match status" value="6"/>
</dbReference>
<dbReference type="InterPro" id="IPR032675">
    <property type="entry name" value="LRR_dom_sf"/>
</dbReference>
<evidence type="ECO:0000256" key="5">
    <source>
        <dbReference type="ARBA" id="ARBA00022692"/>
    </source>
</evidence>
<evidence type="ECO:0000256" key="3">
    <source>
        <dbReference type="ARBA" id="ARBA00022475"/>
    </source>
</evidence>
<proteinExistence type="inferred from homology"/>
<reference evidence="15 16" key="1">
    <citation type="journal article" date="2016" name="G3 (Bethesda)">
        <title>First Draft Assembly and Annotation of the Genome of a California Endemic Oak Quercus lobata Nee (Fagaceae).</title>
        <authorList>
            <person name="Sork V.L."/>
            <person name="Fitz-Gibbon S.T."/>
            <person name="Puiu D."/>
            <person name="Crepeau M."/>
            <person name="Gugger P.F."/>
            <person name="Sherman R."/>
            <person name="Stevens K."/>
            <person name="Langley C.H."/>
            <person name="Pellegrini M."/>
            <person name="Salzberg S.L."/>
        </authorList>
    </citation>
    <scope>NUCLEOTIDE SEQUENCE [LARGE SCALE GENOMIC DNA]</scope>
    <source>
        <strain evidence="15 16">cv. SW786</strain>
    </source>
</reference>
<dbReference type="GeneID" id="115984256"/>
<evidence type="ECO:0000259" key="14">
    <source>
        <dbReference type="Pfam" id="PF08263"/>
    </source>
</evidence>
<evidence type="ECO:0000256" key="12">
    <source>
        <dbReference type="SAM" id="Phobius"/>
    </source>
</evidence>
<dbReference type="EnsemblPlants" id="QL04p004370:mrna">
    <property type="protein sequence ID" value="QL04p004370:mrna"/>
    <property type="gene ID" value="QL04p004370"/>
</dbReference>
<dbReference type="RefSeq" id="XP_030963079.1">
    <property type="nucleotide sequence ID" value="XM_031107219.1"/>
</dbReference>
<dbReference type="EMBL" id="LRBV02000004">
    <property type="status" value="NOT_ANNOTATED_CDS"/>
    <property type="molecule type" value="Genomic_DNA"/>
</dbReference>
<dbReference type="Gramene" id="QL04p004370:mrna">
    <property type="protein sequence ID" value="QL04p004370:mrna"/>
    <property type="gene ID" value="QL04p004370"/>
</dbReference>
<comment type="similarity">
    <text evidence="2">Belongs to the RLP family.</text>
</comment>
<dbReference type="SUPFAM" id="SSF52047">
    <property type="entry name" value="RNI-like"/>
    <property type="match status" value="1"/>
</dbReference>
<feature type="chain" id="PRO_5029564457" description="Leucine-rich repeat-containing N-terminal plant-type domain-containing protein" evidence="13">
    <location>
        <begin position="27"/>
        <end position="1043"/>
    </location>
</feature>
<dbReference type="FunFam" id="3.80.10.10:FF:000095">
    <property type="entry name" value="LRR receptor-like serine/threonine-protein kinase GSO1"/>
    <property type="match status" value="1"/>
</dbReference>